<name>A0AAQ4FNN3_AMBAM</name>
<dbReference type="InterPro" id="IPR018379">
    <property type="entry name" value="BEN_domain"/>
</dbReference>
<dbReference type="Gene3D" id="1.10.10.2590">
    <property type="entry name" value="BEN domain"/>
    <property type="match status" value="1"/>
</dbReference>
<comment type="caution">
    <text evidence="3">The sequence shown here is derived from an EMBL/GenBank/DDBJ whole genome shotgun (WGS) entry which is preliminary data.</text>
</comment>
<evidence type="ECO:0000256" key="1">
    <source>
        <dbReference type="SAM" id="MobiDB-lite"/>
    </source>
</evidence>
<dbReference type="Pfam" id="PF10523">
    <property type="entry name" value="BEN"/>
    <property type="match status" value="1"/>
</dbReference>
<evidence type="ECO:0000259" key="2">
    <source>
        <dbReference type="PROSITE" id="PS51457"/>
    </source>
</evidence>
<dbReference type="SMART" id="SM01025">
    <property type="entry name" value="BEN"/>
    <property type="match status" value="1"/>
</dbReference>
<dbReference type="GO" id="GO:0003677">
    <property type="term" value="F:DNA binding"/>
    <property type="evidence" value="ECO:0007669"/>
    <property type="project" value="InterPro"/>
</dbReference>
<feature type="region of interest" description="Disordered" evidence="1">
    <location>
        <begin position="18"/>
        <end position="38"/>
    </location>
</feature>
<dbReference type="AlphaFoldDB" id="A0AAQ4FNN3"/>
<protein>
    <recommendedName>
        <fullName evidence="2">BEN domain-containing protein</fullName>
    </recommendedName>
</protein>
<reference evidence="3 4" key="1">
    <citation type="journal article" date="2023" name="Arcadia Sci">
        <title>De novo assembly of a long-read Amblyomma americanum tick genome.</title>
        <authorList>
            <person name="Chou S."/>
            <person name="Poskanzer K.E."/>
            <person name="Rollins M."/>
            <person name="Thuy-Boun P.S."/>
        </authorList>
    </citation>
    <scope>NUCLEOTIDE SEQUENCE [LARGE SCALE GENOMIC DNA]</scope>
    <source>
        <strain evidence="3">F_SG_1</strain>
        <tissue evidence="3">Salivary glands</tissue>
    </source>
</reference>
<sequence length="186" mass="20082">MEKAAELAKMLKRLQKMIANANRSDNEAPDSEAPDSVVPDSVVPDNIVPANVPANMPAKVVPAEAVPARGAPVRVEFMSVVPCPKIHIGGGILVEEPTLRKLEKNGGGGGKFARALLRHLFTPEELRGKSLFGLNRGRITKGLPAKEALDPVRLRAILDYTCATFPEADLRNIKNTLSAFLARDMK</sequence>
<accession>A0AAQ4FNN3</accession>
<evidence type="ECO:0000313" key="4">
    <source>
        <dbReference type="Proteomes" id="UP001321473"/>
    </source>
</evidence>
<organism evidence="3 4">
    <name type="scientific">Amblyomma americanum</name>
    <name type="common">Lone star tick</name>
    <dbReference type="NCBI Taxonomy" id="6943"/>
    <lineage>
        <taxon>Eukaryota</taxon>
        <taxon>Metazoa</taxon>
        <taxon>Ecdysozoa</taxon>
        <taxon>Arthropoda</taxon>
        <taxon>Chelicerata</taxon>
        <taxon>Arachnida</taxon>
        <taxon>Acari</taxon>
        <taxon>Parasitiformes</taxon>
        <taxon>Ixodida</taxon>
        <taxon>Ixodoidea</taxon>
        <taxon>Ixodidae</taxon>
        <taxon>Amblyomminae</taxon>
        <taxon>Amblyomma</taxon>
    </lineage>
</organism>
<dbReference type="Proteomes" id="UP001321473">
    <property type="component" value="Unassembled WGS sequence"/>
</dbReference>
<gene>
    <name evidence="3" type="ORF">V5799_021275</name>
</gene>
<feature type="domain" description="BEN" evidence="2">
    <location>
        <begin position="89"/>
        <end position="186"/>
    </location>
</feature>
<dbReference type="EMBL" id="JARKHS020000322">
    <property type="protein sequence ID" value="KAK8788947.1"/>
    <property type="molecule type" value="Genomic_DNA"/>
</dbReference>
<evidence type="ECO:0000313" key="3">
    <source>
        <dbReference type="EMBL" id="KAK8788947.1"/>
    </source>
</evidence>
<dbReference type="PROSITE" id="PS51457">
    <property type="entry name" value="BEN"/>
    <property type="match status" value="1"/>
</dbReference>
<proteinExistence type="predicted"/>
<keyword evidence="4" id="KW-1185">Reference proteome</keyword>